<protein>
    <submittedName>
        <fullName evidence="1">Uncharacterized protein</fullName>
    </submittedName>
</protein>
<proteinExistence type="predicted"/>
<name>A0AAE0HXN0_9PEZI</name>
<dbReference type="EMBL" id="JAUEDM010000006">
    <property type="protein sequence ID" value="KAK3314504.1"/>
    <property type="molecule type" value="Genomic_DNA"/>
</dbReference>
<reference evidence="1" key="1">
    <citation type="journal article" date="2023" name="Mol. Phylogenet. Evol.">
        <title>Genome-scale phylogeny and comparative genomics of the fungal order Sordariales.</title>
        <authorList>
            <person name="Hensen N."/>
            <person name="Bonometti L."/>
            <person name="Westerberg I."/>
            <person name="Brannstrom I.O."/>
            <person name="Guillou S."/>
            <person name="Cros-Aarteil S."/>
            <person name="Calhoun S."/>
            <person name="Haridas S."/>
            <person name="Kuo A."/>
            <person name="Mondo S."/>
            <person name="Pangilinan J."/>
            <person name="Riley R."/>
            <person name="LaButti K."/>
            <person name="Andreopoulos B."/>
            <person name="Lipzen A."/>
            <person name="Chen C."/>
            <person name="Yan M."/>
            <person name="Daum C."/>
            <person name="Ng V."/>
            <person name="Clum A."/>
            <person name="Steindorff A."/>
            <person name="Ohm R.A."/>
            <person name="Martin F."/>
            <person name="Silar P."/>
            <person name="Natvig D.O."/>
            <person name="Lalanne C."/>
            <person name="Gautier V."/>
            <person name="Ament-Velasquez S.L."/>
            <person name="Kruys A."/>
            <person name="Hutchinson M.I."/>
            <person name="Powell A.J."/>
            <person name="Barry K."/>
            <person name="Miller A.N."/>
            <person name="Grigoriev I.V."/>
            <person name="Debuchy R."/>
            <person name="Gladieux P."/>
            <person name="Hiltunen Thoren M."/>
            <person name="Johannesson H."/>
        </authorList>
    </citation>
    <scope>NUCLEOTIDE SEQUENCE</scope>
    <source>
        <strain evidence="1">CBS 118394</strain>
    </source>
</reference>
<dbReference type="Proteomes" id="UP001283341">
    <property type="component" value="Unassembled WGS sequence"/>
</dbReference>
<organism evidence="1 2">
    <name type="scientific">Apodospora peruviana</name>
    <dbReference type="NCBI Taxonomy" id="516989"/>
    <lineage>
        <taxon>Eukaryota</taxon>
        <taxon>Fungi</taxon>
        <taxon>Dikarya</taxon>
        <taxon>Ascomycota</taxon>
        <taxon>Pezizomycotina</taxon>
        <taxon>Sordariomycetes</taxon>
        <taxon>Sordariomycetidae</taxon>
        <taxon>Sordariales</taxon>
        <taxon>Lasiosphaeriaceae</taxon>
        <taxon>Apodospora</taxon>
    </lineage>
</organism>
<dbReference type="Gene3D" id="3.40.50.300">
    <property type="entry name" value="P-loop containing nucleotide triphosphate hydrolases"/>
    <property type="match status" value="1"/>
</dbReference>
<gene>
    <name evidence="1" type="ORF">B0H66DRAFT_563055</name>
</gene>
<evidence type="ECO:0000313" key="1">
    <source>
        <dbReference type="EMBL" id="KAK3314504.1"/>
    </source>
</evidence>
<dbReference type="SUPFAM" id="SSF52540">
    <property type="entry name" value="P-loop containing nucleoside triphosphate hydrolases"/>
    <property type="match status" value="1"/>
</dbReference>
<keyword evidence="2" id="KW-1185">Reference proteome</keyword>
<dbReference type="InterPro" id="IPR027417">
    <property type="entry name" value="P-loop_NTPase"/>
</dbReference>
<dbReference type="AlphaFoldDB" id="A0AAE0HXN0"/>
<accession>A0AAE0HXN0</accession>
<reference evidence="1" key="2">
    <citation type="submission" date="2023-06" db="EMBL/GenBank/DDBJ databases">
        <authorList>
            <consortium name="Lawrence Berkeley National Laboratory"/>
            <person name="Haridas S."/>
            <person name="Hensen N."/>
            <person name="Bonometti L."/>
            <person name="Westerberg I."/>
            <person name="Brannstrom I.O."/>
            <person name="Guillou S."/>
            <person name="Cros-Aarteil S."/>
            <person name="Calhoun S."/>
            <person name="Kuo A."/>
            <person name="Mondo S."/>
            <person name="Pangilinan J."/>
            <person name="Riley R."/>
            <person name="Labutti K."/>
            <person name="Andreopoulos B."/>
            <person name="Lipzen A."/>
            <person name="Chen C."/>
            <person name="Yanf M."/>
            <person name="Daum C."/>
            <person name="Ng V."/>
            <person name="Clum A."/>
            <person name="Steindorff A."/>
            <person name="Ohm R."/>
            <person name="Martin F."/>
            <person name="Silar P."/>
            <person name="Natvig D."/>
            <person name="Lalanne C."/>
            <person name="Gautier V."/>
            <person name="Ament-Velasquez S.L."/>
            <person name="Kruys A."/>
            <person name="Hutchinson M.I."/>
            <person name="Powell A.J."/>
            <person name="Barry K."/>
            <person name="Miller A.N."/>
            <person name="Grigoriev I.V."/>
            <person name="Debuchy R."/>
            <person name="Gladieux P."/>
            <person name="Thoren M.H."/>
            <person name="Johannesson H."/>
        </authorList>
    </citation>
    <scope>NUCLEOTIDE SEQUENCE</scope>
    <source>
        <strain evidence="1">CBS 118394</strain>
    </source>
</reference>
<comment type="caution">
    <text evidence="1">The sequence shown here is derived from an EMBL/GenBank/DDBJ whole genome shotgun (WGS) entry which is preliminary data.</text>
</comment>
<evidence type="ECO:0000313" key="2">
    <source>
        <dbReference type="Proteomes" id="UP001283341"/>
    </source>
</evidence>
<sequence length="222" mass="24295">MSEPPPPPPQNASVTINPCVVLLCGTHVTGKETLAVSLSNALSCPWLKGEAAQNLANLGARSQSQKDHTSSSYSQVFQRIWLSKMRRLGFLSEPPPSDGDTTAVQRTNSDCVALITCYAIRKPARDAIRNVIHSHKITPLFVILHITKETLSGRTLGAEEPELAERIMGEKVADIEVPLLEEQERDVIMVDSLKDVDALFLEIKREVGRRIDRGNGFGSSGI</sequence>